<protein>
    <submittedName>
        <fullName evidence="2">Uncharacterized protein</fullName>
    </submittedName>
</protein>
<evidence type="ECO:0000313" key="2">
    <source>
        <dbReference type="EMBL" id="KAF2407541.1"/>
    </source>
</evidence>
<dbReference type="Proteomes" id="UP000748067">
    <property type="component" value="Unassembled WGS sequence"/>
</dbReference>
<gene>
    <name evidence="2" type="ORF">PSAN_44710</name>
</gene>
<reference evidence="2 3" key="1">
    <citation type="submission" date="2015-01" db="EMBL/GenBank/DDBJ databases">
        <title>Genome Sequence of Pseudomonas antarctica CMS 35.</title>
        <authorList>
            <person name="Voget S."/>
            <person name="Chow J."/>
            <person name="Daniel R."/>
            <person name="Streit W."/>
        </authorList>
    </citation>
    <scope>NUCLEOTIDE SEQUENCE [LARGE SCALE GENOMIC DNA]</scope>
    <source>
        <strain evidence="2 3">CMS 35</strain>
    </source>
</reference>
<dbReference type="EMBL" id="JXDI01000002">
    <property type="protein sequence ID" value="KAF2407541.1"/>
    <property type="molecule type" value="Genomic_DNA"/>
</dbReference>
<feature type="transmembrane region" description="Helical" evidence="1">
    <location>
        <begin position="16"/>
        <end position="33"/>
    </location>
</feature>
<comment type="caution">
    <text evidence="2">The sequence shown here is derived from an EMBL/GenBank/DDBJ whole genome shotgun (WGS) entry which is preliminary data.</text>
</comment>
<organism evidence="2 3">
    <name type="scientific">Pseudomonas antarctica</name>
    <dbReference type="NCBI Taxonomy" id="219572"/>
    <lineage>
        <taxon>Bacteria</taxon>
        <taxon>Pseudomonadati</taxon>
        <taxon>Pseudomonadota</taxon>
        <taxon>Gammaproteobacteria</taxon>
        <taxon>Pseudomonadales</taxon>
        <taxon>Pseudomonadaceae</taxon>
        <taxon>Pseudomonas</taxon>
    </lineage>
</organism>
<keyword evidence="1" id="KW-0812">Transmembrane</keyword>
<sequence length="34" mass="4164">MPTRTLFFKHYHKADRIMLTLVWLMFMFSLGLAF</sequence>
<proteinExistence type="predicted"/>
<keyword evidence="1" id="KW-0472">Membrane</keyword>
<accession>A0ABQ6ZSZ6</accession>
<evidence type="ECO:0000256" key="1">
    <source>
        <dbReference type="SAM" id="Phobius"/>
    </source>
</evidence>
<keyword evidence="3" id="KW-1185">Reference proteome</keyword>
<keyword evidence="1" id="KW-1133">Transmembrane helix</keyword>
<name>A0ABQ6ZSZ6_9PSED</name>
<evidence type="ECO:0000313" key="3">
    <source>
        <dbReference type="Proteomes" id="UP000748067"/>
    </source>
</evidence>